<evidence type="ECO:0000313" key="1">
    <source>
        <dbReference type="EMBL" id="PYH99869.1"/>
    </source>
</evidence>
<dbReference type="EMBL" id="KZ825798">
    <property type="protein sequence ID" value="PYH99869.1"/>
    <property type="molecule type" value="Genomic_DNA"/>
</dbReference>
<proteinExistence type="predicted"/>
<dbReference type="Proteomes" id="UP000247810">
    <property type="component" value="Unassembled WGS sequence"/>
</dbReference>
<reference evidence="1 2" key="1">
    <citation type="submission" date="2018-02" db="EMBL/GenBank/DDBJ databases">
        <title>The genomes of Aspergillus section Nigri reveals drivers in fungal speciation.</title>
        <authorList>
            <consortium name="DOE Joint Genome Institute"/>
            <person name="Vesth T.C."/>
            <person name="Nybo J."/>
            <person name="Theobald S."/>
            <person name="Brandl J."/>
            <person name="Frisvad J.C."/>
            <person name="Nielsen K.F."/>
            <person name="Lyhne E.K."/>
            <person name="Kogle M.E."/>
            <person name="Kuo A."/>
            <person name="Riley R."/>
            <person name="Clum A."/>
            <person name="Nolan M."/>
            <person name="Lipzen A."/>
            <person name="Salamov A."/>
            <person name="Henrissat B."/>
            <person name="Wiebenga A."/>
            <person name="De vries R.P."/>
            <person name="Grigoriev I.V."/>
            <person name="Mortensen U.H."/>
            <person name="Andersen M.R."/>
            <person name="Baker S.E."/>
        </authorList>
    </citation>
    <scope>NUCLEOTIDE SEQUENCE [LARGE SCALE GENOMIC DNA]</scope>
    <source>
        <strain evidence="1 2">CBS 707.79</strain>
    </source>
</reference>
<dbReference type="VEuPathDB" id="FungiDB:BO71DRAFT_424655"/>
<accession>A0A319DQX5</accession>
<dbReference type="STRING" id="1448320.A0A319DQX5"/>
<dbReference type="AlphaFoldDB" id="A0A319DQX5"/>
<name>A0A319DQX5_9EURO</name>
<evidence type="ECO:0000313" key="2">
    <source>
        <dbReference type="Proteomes" id="UP000247810"/>
    </source>
</evidence>
<protein>
    <submittedName>
        <fullName evidence="1">Uncharacterized protein</fullName>
    </submittedName>
</protein>
<gene>
    <name evidence="1" type="ORF">BO71DRAFT_424655</name>
</gene>
<sequence>MEGAYIGHFFGDVGDAVESTDWANELLRWTQPDQTNPPPNNTINTGNNTNYEDIFSLFPGNPGGDTSNNTPAQRSTIHVTGDITGDLDRDLGFNVDEVFLVNLD</sequence>
<keyword evidence="2" id="KW-1185">Reference proteome</keyword>
<organism evidence="1 2">
    <name type="scientific">Aspergillus ellipticus CBS 707.79</name>
    <dbReference type="NCBI Taxonomy" id="1448320"/>
    <lineage>
        <taxon>Eukaryota</taxon>
        <taxon>Fungi</taxon>
        <taxon>Dikarya</taxon>
        <taxon>Ascomycota</taxon>
        <taxon>Pezizomycotina</taxon>
        <taxon>Eurotiomycetes</taxon>
        <taxon>Eurotiomycetidae</taxon>
        <taxon>Eurotiales</taxon>
        <taxon>Aspergillaceae</taxon>
        <taxon>Aspergillus</taxon>
        <taxon>Aspergillus subgen. Circumdati</taxon>
    </lineage>
</organism>